<keyword evidence="10" id="KW-0496">Mitochondrion</keyword>
<feature type="compositionally biased region" description="Basic and acidic residues" evidence="14">
    <location>
        <begin position="346"/>
        <end position="359"/>
    </location>
</feature>
<dbReference type="InterPro" id="IPR003959">
    <property type="entry name" value="ATPase_AAA_core"/>
</dbReference>
<dbReference type="EMBL" id="JAUCMV010000002">
    <property type="protein sequence ID" value="KAK0421310.1"/>
    <property type="molecule type" value="Genomic_DNA"/>
</dbReference>
<proteinExistence type="inferred from homology"/>
<dbReference type="Pfam" id="PF00004">
    <property type="entry name" value="AAA"/>
    <property type="match status" value="1"/>
</dbReference>
<evidence type="ECO:0000256" key="1">
    <source>
        <dbReference type="ARBA" id="ARBA00004434"/>
    </source>
</evidence>
<feature type="compositionally biased region" description="Polar residues" evidence="14">
    <location>
        <begin position="754"/>
        <end position="791"/>
    </location>
</feature>
<evidence type="ECO:0000313" key="17">
    <source>
        <dbReference type="EMBL" id="KAK0421310.1"/>
    </source>
</evidence>
<keyword evidence="8" id="KW-0067">ATP-binding</keyword>
<keyword evidence="11" id="KW-0472">Membrane</keyword>
<feature type="compositionally biased region" description="Low complexity" evidence="14">
    <location>
        <begin position="799"/>
        <end position="809"/>
    </location>
</feature>
<evidence type="ECO:0000256" key="7">
    <source>
        <dbReference type="ARBA" id="ARBA00022801"/>
    </source>
</evidence>
<dbReference type="InterPro" id="IPR027417">
    <property type="entry name" value="P-loop_NTPase"/>
</dbReference>
<feature type="compositionally biased region" description="Basic and acidic residues" evidence="14">
    <location>
        <begin position="216"/>
        <end position="252"/>
    </location>
</feature>
<evidence type="ECO:0000256" key="3">
    <source>
        <dbReference type="ARBA" id="ARBA00016942"/>
    </source>
</evidence>
<feature type="region of interest" description="Disordered" evidence="14">
    <location>
        <begin position="62"/>
        <end position="124"/>
    </location>
</feature>
<keyword evidence="7" id="KW-0378">Hydrolase</keyword>
<dbReference type="InterPro" id="IPR014851">
    <property type="entry name" value="BCS1_N"/>
</dbReference>
<evidence type="ECO:0000256" key="9">
    <source>
        <dbReference type="ARBA" id="ARBA00022989"/>
    </source>
</evidence>
<comment type="catalytic activity">
    <reaction evidence="13">
        <text>ATP + H2O = ADP + phosphate + H(+)</text>
        <dbReference type="Rhea" id="RHEA:13065"/>
        <dbReference type="ChEBI" id="CHEBI:15377"/>
        <dbReference type="ChEBI" id="CHEBI:15378"/>
        <dbReference type="ChEBI" id="CHEBI:30616"/>
        <dbReference type="ChEBI" id="CHEBI:43474"/>
        <dbReference type="ChEBI" id="CHEBI:456216"/>
    </reaction>
    <physiologicalReaction direction="left-to-right" evidence="13">
        <dbReference type="Rhea" id="RHEA:13066"/>
    </physiologicalReaction>
</comment>
<reference evidence="17" key="1">
    <citation type="submission" date="2023-06" db="EMBL/GenBank/DDBJ databases">
        <title>Genomic analysis of the entomopathogenic nematode Steinernema hermaphroditum.</title>
        <authorList>
            <person name="Schwarz E.M."/>
            <person name="Heppert J.K."/>
            <person name="Baniya A."/>
            <person name="Schwartz H.T."/>
            <person name="Tan C.-H."/>
            <person name="Antoshechkin I."/>
            <person name="Sternberg P.W."/>
            <person name="Goodrich-Blair H."/>
            <person name="Dillman A.R."/>
        </authorList>
    </citation>
    <scope>NUCLEOTIDE SEQUENCE</scope>
    <source>
        <strain evidence="17">PS9179</strain>
        <tissue evidence="17">Whole animal</tissue>
    </source>
</reference>
<dbReference type="Pfam" id="PF08740">
    <property type="entry name" value="BCS1_N"/>
    <property type="match status" value="1"/>
</dbReference>
<comment type="similarity">
    <text evidence="2">Belongs to the AAA ATPase family. BCS1 subfamily.</text>
</comment>
<evidence type="ECO:0000256" key="12">
    <source>
        <dbReference type="ARBA" id="ARBA00032816"/>
    </source>
</evidence>
<dbReference type="InterPro" id="IPR050747">
    <property type="entry name" value="Mitochondrial_chaperone_BCS1"/>
</dbReference>
<evidence type="ECO:0000256" key="11">
    <source>
        <dbReference type="ARBA" id="ARBA00023136"/>
    </source>
</evidence>
<evidence type="ECO:0000259" key="15">
    <source>
        <dbReference type="SMART" id="SM00382"/>
    </source>
</evidence>
<dbReference type="SMART" id="SM01024">
    <property type="entry name" value="BCS1_N"/>
    <property type="match status" value="1"/>
</dbReference>
<evidence type="ECO:0000256" key="14">
    <source>
        <dbReference type="SAM" id="MobiDB-lite"/>
    </source>
</evidence>
<evidence type="ECO:0000256" key="2">
    <source>
        <dbReference type="ARBA" id="ARBA00007448"/>
    </source>
</evidence>
<evidence type="ECO:0000259" key="16">
    <source>
        <dbReference type="SMART" id="SM01024"/>
    </source>
</evidence>
<evidence type="ECO:0000256" key="13">
    <source>
        <dbReference type="ARBA" id="ARBA00048778"/>
    </source>
</evidence>
<dbReference type="InterPro" id="IPR018862">
    <property type="entry name" value="eIF4E-T"/>
</dbReference>
<keyword evidence="4" id="KW-0812">Transmembrane</keyword>
<feature type="region of interest" description="Disordered" evidence="14">
    <location>
        <begin position="745"/>
        <end position="849"/>
    </location>
</feature>
<dbReference type="GO" id="GO:0005524">
    <property type="term" value="F:ATP binding"/>
    <property type="evidence" value="ECO:0007669"/>
    <property type="project" value="UniProtKB-KW"/>
</dbReference>
<comment type="subcellular location">
    <subcellularLocation>
        <location evidence="1">Mitochondrion inner membrane</location>
        <topology evidence="1">Single-pass membrane protein</topology>
    </subcellularLocation>
</comment>
<accession>A0AA39M5I1</accession>
<evidence type="ECO:0000256" key="5">
    <source>
        <dbReference type="ARBA" id="ARBA00022741"/>
    </source>
</evidence>
<feature type="compositionally biased region" description="Basic and acidic residues" evidence="14">
    <location>
        <begin position="608"/>
        <end position="619"/>
    </location>
</feature>
<dbReference type="GO" id="GO:0016887">
    <property type="term" value="F:ATP hydrolysis activity"/>
    <property type="evidence" value="ECO:0007669"/>
    <property type="project" value="InterPro"/>
</dbReference>
<dbReference type="CDD" id="cd19510">
    <property type="entry name" value="RecA-like_BCS1"/>
    <property type="match status" value="1"/>
</dbReference>
<dbReference type="Gene3D" id="3.40.50.300">
    <property type="entry name" value="P-loop containing nucleotide triphosphate hydrolases"/>
    <property type="match status" value="1"/>
</dbReference>
<dbReference type="SMART" id="SM00382">
    <property type="entry name" value="AAA"/>
    <property type="match status" value="1"/>
</dbReference>
<feature type="domain" description="AAA+ ATPase" evidence="15">
    <location>
        <begin position="1148"/>
        <end position="1283"/>
    </location>
</feature>
<organism evidence="17 18">
    <name type="scientific">Steinernema hermaphroditum</name>
    <dbReference type="NCBI Taxonomy" id="289476"/>
    <lineage>
        <taxon>Eukaryota</taxon>
        <taxon>Metazoa</taxon>
        <taxon>Ecdysozoa</taxon>
        <taxon>Nematoda</taxon>
        <taxon>Chromadorea</taxon>
        <taxon>Rhabditida</taxon>
        <taxon>Tylenchina</taxon>
        <taxon>Panagrolaimomorpha</taxon>
        <taxon>Strongyloidoidea</taxon>
        <taxon>Steinernematidae</taxon>
        <taxon>Steinernema</taxon>
    </lineage>
</organism>
<evidence type="ECO:0000256" key="10">
    <source>
        <dbReference type="ARBA" id="ARBA00023128"/>
    </source>
</evidence>
<dbReference type="GO" id="GO:0005743">
    <property type="term" value="C:mitochondrial inner membrane"/>
    <property type="evidence" value="ECO:0007669"/>
    <property type="project" value="UniProtKB-SubCell"/>
</dbReference>
<keyword evidence="6" id="KW-0999">Mitochondrion inner membrane</keyword>
<keyword evidence="5" id="KW-0547">Nucleotide-binding</keyword>
<evidence type="ECO:0000256" key="4">
    <source>
        <dbReference type="ARBA" id="ARBA00022692"/>
    </source>
</evidence>
<feature type="compositionally biased region" description="Basic and acidic residues" evidence="14">
    <location>
        <begin position="96"/>
        <end position="106"/>
    </location>
</feature>
<protein>
    <recommendedName>
        <fullName evidence="3">Mitochondrial chaperone BCS1</fullName>
    </recommendedName>
    <alternativeName>
        <fullName evidence="12">BCS1-like protein</fullName>
    </alternativeName>
</protein>
<feature type="region of interest" description="Disordered" evidence="14">
    <location>
        <begin position="14"/>
        <end position="34"/>
    </location>
</feature>
<gene>
    <name evidence="17" type="ORF">QR680_015172</name>
</gene>
<feature type="region of interest" description="Disordered" evidence="14">
    <location>
        <begin position="322"/>
        <end position="360"/>
    </location>
</feature>
<sequence>MTSYDRDAMMKLRESLASRTRPDNLSTEFNGDDGMFSPAKWLEHHWVKEGIVNKVPANTKKKPVEKLKAEAEMDGTVLSPQRKGFTAGCRASSPKTGDDTSTDKKNNWRGGNLKGSSNGIDFKPSFQKANLESQRSSRNNGAALGNWRSTIADRDMFKTTVNRSKLGDRERHGHGEEKLPEWLDDGPSSMSDVIELKGFDDDAKNSRERRSKLRASKKEAAKEKEQSGLENVTERPKEKDTAKKAKEKDTTAHVESLLKTAAQGKMPSVLDYPSMANTVSDLEFAALLGIIDENMQPAKPEAQAPVPPTTGSRLSRFFTKNAEPGKLEKAESAATPSRPPGIDPSAAHEHSMRPNDNVERVPQSKKLVPGAMTLEDLEKSFTLNRPNGVEQQTSAQELKQDIPSLRSMGFPPQQSHVREGSAGISLPYAPLPGMAPIHPGAMLNQQLNLLTMETAGRGHSVRVNGGAEQASQKLVPGAMTLEDLEKSFTQSRSNGGEEQQKAQEPKQDILSTVQAGFSPQQSHSREGATGAAHPSYIPPPPGMAPIHPGAMSNHQFNLLATAAAHGQSTQANDNVERTAQPQKMVPGAMTLEDLEKSFTQPLSSGSEDQTKAQEPKQDMHSAAPAGFPSQQSHTREGAAGATLPPYVPVPPGMEALLPGAIPNHQLNPLAMAAAVHGHSNPVTALQDPKVMGTAVNIMTHMQIQNFITMNPNAQANPAFPAYVAHVMQQNMATLAAAGLGALNVPHPTEGAGQRHSNGPNYSAQSDESPPQQSPKVPNNFLPTSVLRQMNKASHPHQHTTSARSSATSSVVGVPTSAAEQPGPASIAASSSLQEENSQAPSKTHKSPEVRLEPEFLMNAKVQPCSQNGDAELHQSHLSRSALEQQYAMRATSSELDCLELMDGSPTDLQTVVSSAVPPSSTREMITEKIKAAVASNPYFEAGALLGASGLALSVTRRLTIVANAFFRQRFIIQTQVTNRDPVYPWILNHINKQSGGQTRRLTVHTEFQSTESGKFTFKQTALPGIGTYYIRIGQRWIKVERNREEQHIQDSSGVRMPLETLTLSTLGTDPSFLMRMFSKATEEGTNELATGLVVYHAVGPQWQQFGRPMRKRELESVVLDEGISEKIRADIEDFKDSATWYYKRGIPYRRGYLFYGPPGTGKTSYIKALASHLDYGICMVSMSDRTLDDDRLCYLLNTAPKHSVIVLEDIDACGLNHLDPMNQHKAFEGMSRVTFSGLLNAIDGVASTDERILFMTTNHIERIDKRLIRPGRIDVEQYFGNCSRSTLSAMFKRFYNDGVSEAEAREFASIIESFGKELLSPAAVQGFLLHHKDNANAVLRAVRRCLMFRRFYEEVNSSNAKEGGKLVDVEFAKACQFADAVEALRTEISSADIRKHLQEHRYDPDAAIRNARDLLGEQVNC</sequence>
<feature type="region of interest" description="Disordered" evidence="14">
    <location>
        <begin position="161"/>
        <end position="253"/>
    </location>
</feature>
<dbReference type="Proteomes" id="UP001175271">
    <property type="component" value="Unassembled WGS sequence"/>
</dbReference>
<feature type="compositionally biased region" description="Basic and acidic residues" evidence="14">
    <location>
        <begin position="62"/>
        <end position="71"/>
    </location>
</feature>
<evidence type="ECO:0000256" key="8">
    <source>
        <dbReference type="ARBA" id="ARBA00022840"/>
    </source>
</evidence>
<dbReference type="PANTHER" id="PTHR23070">
    <property type="entry name" value="BCS1 AAA-TYPE ATPASE"/>
    <property type="match status" value="1"/>
</dbReference>
<comment type="caution">
    <text evidence="17">The sequence shown here is derived from an EMBL/GenBank/DDBJ whole genome shotgun (WGS) entry which is preliminary data.</text>
</comment>
<keyword evidence="18" id="KW-1185">Reference proteome</keyword>
<name>A0AA39M5I1_9BILA</name>
<dbReference type="InterPro" id="IPR003593">
    <property type="entry name" value="AAA+_ATPase"/>
</dbReference>
<feature type="domain" description="BCS1 N-terminal" evidence="16">
    <location>
        <begin position="943"/>
        <end position="1117"/>
    </location>
</feature>
<feature type="compositionally biased region" description="Polar residues" evidence="14">
    <location>
        <begin position="827"/>
        <end position="841"/>
    </location>
</feature>
<evidence type="ECO:0000256" key="6">
    <source>
        <dbReference type="ARBA" id="ARBA00022792"/>
    </source>
</evidence>
<dbReference type="InterPro" id="IPR057495">
    <property type="entry name" value="AAA_lid_BCS1"/>
</dbReference>
<keyword evidence="9" id="KW-1133">Transmembrane helix</keyword>
<feature type="compositionally biased region" description="Basic and acidic residues" evidence="14">
    <location>
        <begin position="165"/>
        <end position="181"/>
    </location>
</feature>
<dbReference type="Pfam" id="PF25426">
    <property type="entry name" value="AAA_lid_BCS1"/>
    <property type="match status" value="2"/>
</dbReference>
<dbReference type="SUPFAM" id="SSF52540">
    <property type="entry name" value="P-loop containing nucleoside triphosphate hydrolases"/>
    <property type="match status" value="1"/>
</dbReference>
<feature type="region of interest" description="Disordered" evidence="14">
    <location>
        <begin position="599"/>
        <end position="644"/>
    </location>
</feature>
<evidence type="ECO:0000313" key="18">
    <source>
        <dbReference type="Proteomes" id="UP001175271"/>
    </source>
</evidence>
<feature type="region of interest" description="Disordered" evidence="14">
    <location>
        <begin position="515"/>
        <end position="551"/>
    </location>
</feature>
<dbReference type="Pfam" id="PF10477">
    <property type="entry name" value="EIF4E-T"/>
    <property type="match status" value="1"/>
</dbReference>
<feature type="compositionally biased region" description="Basic and acidic residues" evidence="14">
    <location>
        <begin position="194"/>
        <end position="208"/>
    </location>
</feature>